<proteinExistence type="predicted"/>
<evidence type="ECO:0000256" key="1">
    <source>
        <dbReference type="SAM" id="MobiDB-lite"/>
    </source>
</evidence>
<evidence type="ECO:0000313" key="2">
    <source>
        <dbReference type="EMBL" id="MBW0462877.1"/>
    </source>
</evidence>
<evidence type="ECO:0000313" key="3">
    <source>
        <dbReference type="Proteomes" id="UP000765509"/>
    </source>
</evidence>
<dbReference type="EMBL" id="AVOT02000438">
    <property type="protein sequence ID" value="MBW0462877.1"/>
    <property type="molecule type" value="Genomic_DNA"/>
</dbReference>
<feature type="region of interest" description="Disordered" evidence="1">
    <location>
        <begin position="1"/>
        <end position="25"/>
    </location>
</feature>
<organism evidence="2 3">
    <name type="scientific">Austropuccinia psidii MF-1</name>
    <dbReference type="NCBI Taxonomy" id="1389203"/>
    <lineage>
        <taxon>Eukaryota</taxon>
        <taxon>Fungi</taxon>
        <taxon>Dikarya</taxon>
        <taxon>Basidiomycota</taxon>
        <taxon>Pucciniomycotina</taxon>
        <taxon>Pucciniomycetes</taxon>
        <taxon>Pucciniales</taxon>
        <taxon>Sphaerophragmiaceae</taxon>
        <taxon>Austropuccinia</taxon>
    </lineage>
</organism>
<keyword evidence="3" id="KW-1185">Reference proteome</keyword>
<gene>
    <name evidence="2" type="ORF">O181_002592</name>
</gene>
<feature type="compositionally biased region" description="Basic and acidic residues" evidence="1">
    <location>
        <begin position="14"/>
        <end position="25"/>
    </location>
</feature>
<protein>
    <submittedName>
        <fullName evidence="2">Uncharacterized protein</fullName>
    </submittedName>
</protein>
<reference evidence="2" key="1">
    <citation type="submission" date="2021-03" db="EMBL/GenBank/DDBJ databases">
        <title>Draft genome sequence of rust myrtle Austropuccinia psidii MF-1, a brazilian biotype.</title>
        <authorList>
            <person name="Quecine M.C."/>
            <person name="Pachon D.M.R."/>
            <person name="Bonatelli M.L."/>
            <person name="Correr F.H."/>
            <person name="Franceschini L.M."/>
            <person name="Leite T.F."/>
            <person name="Margarido G.R.A."/>
            <person name="Almeida C.A."/>
            <person name="Ferrarezi J.A."/>
            <person name="Labate C.A."/>
        </authorList>
    </citation>
    <scope>NUCLEOTIDE SEQUENCE</scope>
    <source>
        <strain evidence="2">MF-1</strain>
    </source>
</reference>
<accession>A0A9Q3BCR9</accession>
<sequence length="136" mass="16041">MKPQPQGYAVDNTYHQEDIRPDAFLENKARSPSQYQYGENMSYCEKETLTQLPESLGWPKFSGTGEYNHKELVDYIDGFFIDVPSIPDYWIAARLNKEFKGHASIWYTNMKDIHGRRNWQCCKSKIIQKYSNCTWI</sequence>
<name>A0A9Q3BCR9_9BASI</name>
<comment type="caution">
    <text evidence="2">The sequence shown here is derived from an EMBL/GenBank/DDBJ whole genome shotgun (WGS) entry which is preliminary data.</text>
</comment>
<dbReference type="AlphaFoldDB" id="A0A9Q3BCR9"/>
<dbReference type="Proteomes" id="UP000765509">
    <property type="component" value="Unassembled WGS sequence"/>
</dbReference>